<evidence type="ECO:0000313" key="12">
    <source>
        <dbReference type="EMBL" id="BAB50128.1"/>
    </source>
</evidence>
<dbReference type="SUPFAM" id="SSF53155">
    <property type="entry name" value="Methylated DNA-protein cysteine methyltransferase domain"/>
    <property type="match status" value="1"/>
</dbReference>
<dbReference type="GO" id="GO:0032259">
    <property type="term" value="P:methylation"/>
    <property type="evidence" value="ECO:0007669"/>
    <property type="project" value="UniProtKB-KW"/>
</dbReference>
<accession>Q98GT8</accession>
<dbReference type="GO" id="GO:0043565">
    <property type="term" value="F:sequence-specific DNA binding"/>
    <property type="evidence" value="ECO:0007669"/>
    <property type="project" value="InterPro"/>
</dbReference>
<dbReference type="Gene3D" id="3.30.160.70">
    <property type="entry name" value="Methylated DNA-protein cysteine methyltransferase domain"/>
    <property type="match status" value="1"/>
</dbReference>
<keyword evidence="6" id="KW-0227">DNA damage</keyword>
<dbReference type="InterPro" id="IPR036631">
    <property type="entry name" value="MGMT_N_sf"/>
</dbReference>
<dbReference type="FunFam" id="1.10.10.10:FF:000214">
    <property type="entry name" value="Methylated-DNA--protein-cysteine methyltransferase"/>
    <property type="match status" value="1"/>
</dbReference>
<protein>
    <recommendedName>
        <fullName evidence="3">methylated-DNA--[protein]-cysteine S-methyltransferase</fullName>
        <ecNumber evidence="3">2.1.1.63</ecNumber>
    </recommendedName>
</protein>
<evidence type="ECO:0000256" key="8">
    <source>
        <dbReference type="ARBA" id="ARBA00023163"/>
    </source>
</evidence>
<evidence type="ECO:0000256" key="3">
    <source>
        <dbReference type="ARBA" id="ARBA00011918"/>
    </source>
</evidence>
<dbReference type="AlphaFoldDB" id="Q98GT8"/>
<dbReference type="Gene3D" id="1.10.10.60">
    <property type="entry name" value="Homeodomain-like"/>
    <property type="match status" value="1"/>
</dbReference>
<feature type="domain" description="HTH araC/xylS-type" evidence="11">
    <location>
        <begin position="62"/>
        <end position="159"/>
    </location>
</feature>
<dbReference type="PANTHER" id="PTHR10815">
    <property type="entry name" value="METHYLATED-DNA--PROTEIN-CYSTEINE METHYLTRANSFERASE"/>
    <property type="match status" value="1"/>
</dbReference>
<dbReference type="NCBIfam" id="TIGR00589">
    <property type="entry name" value="ogt"/>
    <property type="match status" value="1"/>
</dbReference>
<dbReference type="CDD" id="cd06445">
    <property type="entry name" value="ATase"/>
    <property type="match status" value="1"/>
</dbReference>
<dbReference type="GO" id="GO:0006281">
    <property type="term" value="P:DNA repair"/>
    <property type="evidence" value="ECO:0007669"/>
    <property type="project" value="UniProtKB-KW"/>
</dbReference>
<evidence type="ECO:0000259" key="11">
    <source>
        <dbReference type="PROSITE" id="PS01124"/>
    </source>
</evidence>
<evidence type="ECO:0000256" key="2">
    <source>
        <dbReference type="ARBA" id="ARBA00008711"/>
    </source>
</evidence>
<evidence type="ECO:0000256" key="1">
    <source>
        <dbReference type="ARBA" id="ARBA00001286"/>
    </source>
</evidence>
<name>Q98GT8_RHILO</name>
<dbReference type="InterPro" id="IPR009057">
    <property type="entry name" value="Homeodomain-like_sf"/>
</dbReference>
<dbReference type="EC" id="2.1.1.63" evidence="3"/>
<dbReference type="SUPFAM" id="SSF46767">
    <property type="entry name" value="Methylated DNA-protein cysteine methyltransferase, C-terminal domain"/>
    <property type="match status" value="1"/>
</dbReference>
<dbReference type="KEGG" id="mlo:mlr3180"/>
<dbReference type="Pfam" id="PF01035">
    <property type="entry name" value="DNA_binding_1"/>
    <property type="match status" value="1"/>
</dbReference>
<dbReference type="GO" id="GO:0003908">
    <property type="term" value="F:methylated-DNA-[protein]-cysteine S-methyltransferase activity"/>
    <property type="evidence" value="ECO:0007669"/>
    <property type="project" value="UniProtKB-EC"/>
</dbReference>
<keyword evidence="9" id="KW-0234">DNA repair</keyword>
<evidence type="ECO:0000256" key="7">
    <source>
        <dbReference type="ARBA" id="ARBA00023015"/>
    </source>
</evidence>
<keyword evidence="5 12" id="KW-0808">Transferase</keyword>
<dbReference type="HOGENOM" id="CLU_000445_52_0_5"/>
<comment type="catalytic activity">
    <reaction evidence="1">
        <text>a 4-O-methyl-thymidine in DNA + L-cysteinyl-[protein] = a thymidine in DNA + S-methyl-L-cysteinyl-[protein]</text>
        <dbReference type="Rhea" id="RHEA:53428"/>
        <dbReference type="Rhea" id="RHEA-COMP:10131"/>
        <dbReference type="Rhea" id="RHEA-COMP:10132"/>
        <dbReference type="Rhea" id="RHEA-COMP:13555"/>
        <dbReference type="Rhea" id="RHEA-COMP:13556"/>
        <dbReference type="ChEBI" id="CHEBI:29950"/>
        <dbReference type="ChEBI" id="CHEBI:82612"/>
        <dbReference type="ChEBI" id="CHEBI:137386"/>
        <dbReference type="ChEBI" id="CHEBI:137387"/>
        <dbReference type="EC" id="2.1.1.63"/>
    </reaction>
</comment>
<comment type="catalytic activity">
    <reaction evidence="10">
        <text>a 6-O-methyl-2'-deoxyguanosine in DNA + L-cysteinyl-[protein] = S-methyl-L-cysteinyl-[protein] + a 2'-deoxyguanosine in DNA</text>
        <dbReference type="Rhea" id="RHEA:24000"/>
        <dbReference type="Rhea" id="RHEA-COMP:10131"/>
        <dbReference type="Rhea" id="RHEA-COMP:10132"/>
        <dbReference type="Rhea" id="RHEA-COMP:11367"/>
        <dbReference type="Rhea" id="RHEA-COMP:11368"/>
        <dbReference type="ChEBI" id="CHEBI:29950"/>
        <dbReference type="ChEBI" id="CHEBI:82612"/>
        <dbReference type="ChEBI" id="CHEBI:85445"/>
        <dbReference type="ChEBI" id="CHEBI:85448"/>
        <dbReference type="EC" id="2.1.1.63"/>
    </reaction>
</comment>
<dbReference type="InterPro" id="IPR036217">
    <property type="entry name" value="MethylDNA_cys_MeTrfase_DNAb"/>
</dbReference>
<proteinExistence type="inferred from homology"/>
<dbReference type="InterPro" id="IPR018060">
    <property type="entry name" value="HTH_AraC"/>
</dbReference>
<dbReference type="PANTHER" id="PTHR10815:SF13">
    <property type="entry name" value="METHYLATED-DNA--PROTEIN-CYSTEINE METHYLTRANSFERASE"/>
    <property type="match status" value="1"/>
</dbReference>
<dbReference type="eggNOG" id="COG2207">
    <property type="taxonomic scope" value="Bacteria"/>
</dbReference>
<dbReference type="EMBL" id="BA000012">
    <property type="protein sequence ID" value="BAB50128.1"/>
    <property type="molecule type" value="Genomic_DNA"/>
</dbReference>
<dbReference type="GO" id="GO:0003700">
    <property type="term" value="F:DNA-binding transcription factor activity"/>
    <property type="evidence" value="ECO:0007669"/>
    <property type="project" value="InterPro"/>
</dbReference>
<dbReference type="SMART" id="SM00342">
    <property type="entry name" value="HTH_ARAC"/>
    <property type="match status" value="1"/>
</dbReference>
<dbReference type="SUPFAM" id="SSF46689">
    <property type="entry name" value="Homeodomain-like"/>
    <property type="match status" value="1"/>
</dbReference>
<dbReference type="InterPro" id="IPR036388">
    <property type="entry name" value="WH-like_DNA-bd_sf"/>
</dbReference>
<reference evidence="12 13" key="1">
    <citation type="journal article" date="2000" name="DNA Res.">
        <title>Complete genome structure of the nitrogen-fixing symbiotic bacterium Mesorhizobium loti.</title>
        <authorList>
            <person name="Kaneko T."/>
            <person name="Nakamura Y."/>
            <person name="Sato S."/>
            <person name="Asamizu E."/>
            <person name="Kato T."/>
            <person name="Sasamoto S."/>
            <person name="Watanabe A."/>
            <person name="Idesawa K."/>
            <person name="Ishikawa A."/>
            <person name="Kawashima K."/>
            <person name="Kimura T."/>
            <person name="Kishida Y."/>
            <person name="Kiyokawa C."/>
            <person name="Kohara M."/>
            <person name="Matsumoto M."/>
            <person name="Matsuno A."/>
            <person name="Mochizuki Y."/>
            <person name="Nakayama S."/>
            <person name="Nakazaki N."/>
            <person name="Shimpo S."/>
            <person name="Sugimoto M."/>
            <person name="Takeuchi C."/>
            <person name="Yamada M."/>
            <person name="Tabata S."/>
        </authorList>
    </citation>
    <scope>NUCLEOTIDE SEQUENCE [LARGE SCALE GENOMIC DNA]</scope>
    <source>
        <strain evidence="13">LMG 29417 / CECT 9101 / MAFF 303099</strain>
    </source>
</reference>
<dbReference type="eggNOG" id="COG0350">
    <property type="taxonomic scope" value="Bacteria"/>
</dbReference>
<evidence type="ECO:0000313" key="13">
    <source>
        <dbReference type="Proteomes" id="UP000000552"/>
    </source>
</evidence>
<dbReference type="InterPro" id="IPR014048">
    <property type="entry name" value="MethylDNA_cys_MeTrfase_DNA-bd"/>
</dbReference>
<dbReference type="Proteomes" id="UP000000552">
    <property type="component" value="Chromosome"/>
</dbReference>
<dbReference type="Pfam" id="PF12833">
    <property type="entry name" value="HTH_18"/>
    <property type="match status" value="1"/>
</dbReference>
<comment type="similarity">
    <text evidence="2">Belongs to the MGMT family.</text>
</comment>
<dbReference type="Gene3D" id="1.10.10.10">
    <property type="entry name" value="Winged helix-like DNA-binding domain superfamily/Winged helix DNA-binding domain"/>
    <property type="match status" value="1"/>
</dbReference>
<evidence type="ECO:0000256" key="5">
    <source>
        <dbReference type="ARBA" id="ARBA00022679"/>
    </source>
</evidence>
<keyword evidence="8" id="KW-0804">Transcription</keyword>
<dbReference type="PROSITE" id="PS01124">
    <property type="entry name" value="HTH_ARAC_FAMILY_2"/>
    <property type="match status" value="1"/>
</dbReference>
<evidence type="ECO:0000256" key="6">
    <source>
        <dbReference type="ARBA" id="ARBA00022763"/>
    </source>
</evidence>
<keyword evidence="4 12" id="KW-0489">Methyltransferase</keyword>
<evidence type="ECO:0000256" key="10">
    <source>
        <dbReference type="ARBA" id="ARBA00049348"/>
    </source>
</evidence>
<keyword evidence="7" id="KW-0805">Transcription regulation</keyword>
<evidence type="ECO:0000256" key="9">
    <source>
        <dbReference type="ARBA" id="ARBA00023204"/>
    </source>
</evidence>
<organism evidence="12 13">
    <name type="scientific">Mesorhizobium japonicum (strain LMG 29417 / CECT 9101 / MAFF 303099)</name>
    <name type="common">Mesorhizobium loti (strain MAFF 303099)</name>
    <dbReference type="NCBI Taxonomy" id="266835"/>
    <lineage>
        <taxon>Bacteria</taxon>
        <taxon>Pseudomonadati</taxon>
        <taxon>Pseudomonadota</taxon>
        <taxon>Alphaproteobacteria</taxon>
        <taxon>Hyphomicrobiales</taxon>
        <taxon>Phyllobacteriaceae</taxon>
        <taxon>Mesorhizobium</taxon>
    </lineage>
</organism>
<gene>
    <name evidence="12" type="ordered locus">mlr3180</name>
</gene>
<sequence length="331" mass="35740">MSDSWARSPSLSGYARQEGKFRVAIGAPRGDIPGQGDSSMSTQTAVLKKDITPQGSDYEIVRRAIEKISLDYRDQPSLEELAEEVGETPTGLQKLFTRWAGLSPKAFLQAVTLDHARRLLDSGMPLLETSFELGMSGPGRLHDLFVTHEAMSPGDYKTRGAGLTIRYGYHASPFGTALIMATDRGLAGLAFSDPGEERAAFADMSSRWPNAIYVEDLAATGPYAARIFDPTLWRPDQPLHVVMIGTDFQVRVWEALLQIPMGKARTYSSIAASIGAPSASRAVGAANGANPLSFVVPCHRAIGKSGDLTGYHWGLTRKRAILGWEAGQVSS</sequence>
<evidence type="ECO:0000256" key="4">
    <source>
        <dbReference type="ARBA" id="ARBA00022603"/>
    </source>
</evidence>